<evidence type="ECO:0000313" key="2">
    <source>
        <dbReference type="Proteomes" id="UP000565468"/>
    </source>
</evidence>
<protein>
    <submittedName>
        <fullName evidence="1">Uncharacterized protein</fullName>
    </submittedName>
</protein>
<dbReference type="Proteomes" id="UP000565468">
    <property type="component" value="Unassembled WGS sequence"/>
</dbReference>
<dbReference type="AlphaFoldDB" id="A0A848M172"/>
<reference evidence="1 2" key="1">
    <citation type="submission" date="2020-04" db="EMBL/GenBank/DDBJ databases">
        <title>Paenibacillus algicola sp. nov., a novel marine bacterium producing alginate lyase.</title>
        <authorList>
            <person name="Huang H."/>
        </authorList>
    </citation>
    <scope>NUCLEOTIDE SEQUENCE [LARGE SCALE GENOMIC DNA]</scope>
    <source>
        <strain evidence="1 2">L7-75</strain>
    </source>
</reference>
<organism evidence="1 2">
    <name type="scientific">Paenibacillus lemnae</name>
    <dbReference type="NCBI Taxonomy" id="1330551"/>
    <lineage>
        <taxon>Bacteria</taxon>
        <taxon>Bacillati</taxon>
        <taxon>Bacillota</taxon>
        <taxon>Bacilli</taxon>
        <taxon>Bacillales</taxon>
        <taxon>Paenibacillaceae</taxon>
        <taxon>Paenibacillus</taxon>
    </lineage>
</organism>
<evidence type="ECO:0000313" key="1">
    <source>
        <dbReference type="EMBL" id="NMO94678.1"/>
    </source>
</evidence>
<keyword evidence="2" id="KW-1185">Reference proteome</keyword>
<gene>
    <name evidence="1" type="ORF">HII30_02595</name>
</gene>
<dbReference type="EMBL" id="JABBPN010000002">
    <property type="protein sequence ID" value="NMO94678.1"/>
    <property type="molecule type" value="Genomic_DNA"/>
</dbReference>
<sequence>MSSGKDPDHLLEISVAGLAGMDNLTFQGESSIRSDPAGIYNRTVQYEGELQKHRLLTMKISHRDRVPNHELYTSAGSTMNGFQAKIRYQDGRWAPLADGYAEAGWVSGFNPLQQLESMINMEKTVTEEVGAPRGRRILRVQLKEEASRTLAVNMLNEQMAELRQRFEDQEGDLYTRDKKARERLTAIWEKEDQAMKKLLEQSKISVLYHITINEASSLPERLTSEIRMRYDDFSGVNRDERSLSEVRFIRYAQ</sequence>
<accession>A0A848M172</accession>
<comment type="caution">
    <text evidence="1">The sequence shown here is derived from an EMBL/GenBank/DDBJ whole genome shotgun (WGS) entry which is preliminary data.</text>
</comment>
<name>A0A848M172_PAELE</name>
<proteinExistence type="predicted"/>